<comment type="caution">
    <text evidence="2">The sequence shown here is derived from an EMBL/GenBank/DDBJ whole genome shotgun (WGS) entry which is preliminary data.</text>
</comment>
<dbReference type="RefSeq" id="WP_069296259.1">
    <property type="nucleotide sequence ID" value="NZ_MCRI01000019.1"/>
</dbReference>
<sequence>MINIKQFSIQLVAAGFLALMAFSASAQAMPEPQALVKEASDNMLKALKDHEAELDQDPQKIFSLVQEILIPHFDFERMARLALGRSWRDASAEQQTKFVEEFRLLLVRTYATAMLEYTNEEIRFLPFRDDVEKGRVNVPMEVVQPNGPSIPMALSLYKNNKDEWKVYDVRIEGISLVTNYRSSFNRDIRTSGMDALIENLSKRNDRAR</sequence>
<dbReference type="EMBL" id="MCRI01000019">
    <property type="protein sequence ID" value="ODN66453.1"/>
    <property type="molecule type" value="Genomic_DNA"/>
</dbReference>
<gene>
    <name evidence="2" type="primary">mlaC</name>
    <name evidence="2" type="ORF">A9E74_01821</name>
</gene>
<dbReference type="Gene3D" id="3.10.450.710">
    <property type="entry name" value="Tgt2/MlaC"/>
    <property type="match status" value="1"/>
</dbReference>
<dbReference type="PATRIC" id="fig|291169.3.peg.1832"/>
<dbReference type="AlphaFoldDB" id="A0A1E3GQX3"/>
<feature type="signal peptide" evidence="1">
    <location>
        <begin position="1"/>
        <end position="28"/>
    </location>
</feature>
<dbReference type="PIRSF" id="PIRSF004649">
    <property type="entry name" value="MlaC"/>
    <property type="match status" value="1"/>
</dbReference>
<dbReference type="PANTHER" id="PTHR36573">
    <property type="entry name" value="INTERMEMBRANE PHOSPHOLIPID TRANSPORT SYSTEM BINDING PROTEIN MLAC"/>
    <property type="match status" value="1"/>
</dbReference>
<reference evidence="2 3" key="1">
    <citation type="submission" date="2016-07" db="EMBL/GenBank/DDBJ databases">
        <title>Draft Genome Sequence of Methylophaga muralis Bur 1.</title>
        <authorList>
            <person name="Vasilenko O.V."/>
            <person name="Doronina N.V."/>
            <person name="Shmareva M.N."/>
            <person name="Tarlachkov S.V."/>
            <person name="Mustakhimov I."/>
            <person name="Trotsenko Y.A."/>
        </authorList>
    </citation>
    <scope>NUCLEOTIDE SEQUENCE [LARGE SCALE GENOMIC DNA]</scope>
    <source>
        <strain evidence="2 3">Bur 1</strain>
    </source>
</reference>
<accession>A0A1E3GQX3</accession>
<keyword evidence="3" id="KW-1185">Reference proteome</keyword>
<keyword evidence="1" id="KW-0732">Signal</keyword>
<evidence type="ECO:0000313" key="2">
    <source>
        <dbReference type="EMBL" id="ODN66453.1"/>
    </source>
</evidence>
<proteinExistence type="predicted"/>
<dbReference type="Proteomes" id="UP000094379">
    <property type="component" value="Unassembled WGS sequence"/>
</dbReference>
<dbReference type="PANTHER" id="PTHR36573:SF1">
    <property type="entry name" value="INTERMEMBRANE PHOSPHOLIPID TRANSPORT SYSTEM BINDING PROTEIN MLAC"/>
    <property type="match status" value="1"/>
</dbReference>
<dbReference type="InterPro" id="IPR042245">
    <property type="entry name" value="Tgt2/MlaC_sf"/>
</dbReference>
<organism evidence="2 3">
    <name type="scientific">Methylophaga muralis</name>
    <dbReference type="NCBI Taxonomy" id="291169"/>
    <lineage>
        <taxon>Bacteria</taxon>
        <taxon>Pseudomonadati</taxon>
        <taxon>Pseudomonadota</taxon>
        <taxon>Gammaproteobacteria</taxon>
        <taxon>Thiotrichales</taxon>
        <taxon>Piscirickettsiaceae</taxon>
        <taxon>Methylophaga</taxon>
    </lineage>
</organism>
<dbReference type="Pfam" id="PF05494">
    <property type="entry name" value="MlaC"/>
    <property type="match status" value="1"/>
</dbReference>
<name>A0A1E3GQX3_9GAMM</name>
<evidence type="ECO:0000256" key="1">
    <source>
        <dbReference type="SAM" id="SignalP"/>
    </source>
</evidence>
<dbReference type="STRING" id="291169.A9E74_01821"/>
<protein>
    <submittedName>
        <fullName evidence="2">Putative phospholipid-binding protein MlaC</fullName>
    </submittedName>
</protein>
<dbReference type="InterPro" id="IPR008869">
    <property type="entry name" value="MlaC/ttg2D"/>
</dbReference>
<evidence type="ECO:0000313" key="3">
    <source>
        <dbReference type="Proteomes" id="UP000094379"/>
    </source>
</evidence>
<feature type="chain" id="PRO_5009128602" evidence="1">
    <location>
        <begin position="29"/>
        <end position="208"/>
    </location>
</feature>